<dbReference type="Proteomes" id="UP000324104">
    <property type="component" value="Unassembled WGS sequence"/>
</dbReference>
<protein>
    <recommendedName>
        <fullName evidence="5">M23 family metallopeptidase</fullName>
    </recommendedName>
</protein>
<dbReference type="Gene3D" id="2.70.70.10">
    <property type="entry name" value="Glucose Permease (Domain IIA)"/>
    <property type="match status" value="1"/>
</dbReference>
<dbReference type="AlphaFoldDB" id="A0A5D5AYJ2"/>
<feature type="domain" description="DUF8155" evidence="1">
    <location>
        <begin position="5"/>
        <end position="150"/>
    </location>
</feature>
<dbReference type="InterPro" id="IPR058468">
    <property type="entry name" value="DUF8155_N"/>
</dbReference>
<dbReference type="RefSeq" id="WP_149079766.1">
    <property type="nucleotide sequence ID" value="NZ_VTAW01000001.1"/>
</dbReference>
<dbReference type="Pfam" id="PF26483">
    <property type="entry name" value="DUF8155_C"/>
    <property type="match status" value="1"/>
</dbReference>
<reference evidence="3 4" key="1">
    <citation type="submission" date="2019-08" db="EMBL/GenBank/DDBJ databases">
        <title>Archaea genome.</title>
        <authorList>
            <person name="Kajale S."/>
            <person name="Shouche Y."/>
            <person name="Deshpande N."/>
            <person name="Sharma A."/>
        </authorList>
    </citation>
    <scope>NUCLEOTIDE SEQUENCE [LARGE SCALE GENOMIC DNA]</scope>
    <source>
        <strain evidence="3 4">ESP3B_9</strain>
    </source>
</reference>
<feature type="domain" description="DUF8155" evidence="2">
    <location>
        <begin position="156"/>
        <end position="307"/>
    </location>
</feature>
<sequence>MTVGVPSSVLSRYARFSLYNSPYPAHDCGCAIDLYPGTLEDGRTTAAPSPVSGVVRETRTVRAPPKPYAPTHDHLLLVDCDEPPELEGLIARILHVEPAVEAGDRVEMGDSLGELVRAGFFAPWVDNHLHVGVRRPDQNLRRATGSLRLEPDVEIRPLAWDGTGTVVATGETYAVLDAPTHPNPGPEFVGIGVGRGNGDHADGFAGVLDGGLPHYDGGGLLETNHRRTRGVSDHGTPEGPLTLAGERIGTLETDGRTINWDDVVVTANGDPVTGLSTFCARDGGFGAKLVGSDHGLAVGERVRVGVRRG</sequence>
<accession>A0A5D5AYJ2</accession>
<evidence type="ECO:0000313" key="3">
    <source>
        <dbReference type="EMBL" id="TYT63961.1"/>
    </source>
</evidence>
<name>A0A5D5AYJ2_9EURY</name>
<keyword evidence="4" id="KW-1185">Reference proteome</keyword>
<gene>
    <name evidence="3" type="ORF">FYC77_01785</name>
</gene>
<evidence type="ECO:0000259" key="1">
    <source>
        <dbReference type="Pfam" id="PF26482"/>
    </source>
</evidence>
<evidence type="ECO:0000259" key="2">
    <source>
        <dbReference type="Pfam" id="PF26483"/>
    </source>
</evidence>
<proteinExistence type="predicted"/>
<evidence type="ECO:0000313" key="4">
    <source>
        <dbReference type="Proteomes" id="UP000324104"/>
    </source>
</evidence>
<evidence type="ECO:0008006" key="5">
    <source>
        <dbReference type="Google" id="ProtNLM"/>
    </source>
</evidence>
<dbReference type="Pfam" id="PF26482">
    <property type="entry name" value="DUF8155"/>
    <property type="match status" value="1"/>
</dbReference>
<comment type="caution">
    <text evidence="3">The sequence shown here is derived from an EMBL/GenBank/DDBJ whole genome shotgun (WGS) entry which is preliminary data.</text>
</comment>
<organism evidence="3 4">
    <name type="scientific">Natrialba swarupiae</name>
    <dbReference type="NCBI Taxonomy" id="2448032"/>
    <lineage>
        <taxon>Archaea</taxon>
        <taxon>Methanobacteriati</taxon>
        <taxon>Methanobacteriota</taxon>
        <taxon>Stenosarchaea group</taxon>
        <taxon>Halobacteria</taxon>
        <taxon>Halobacteriales</taxon>
        <taxon>Natrialbaceae</taxon>
        <taxon>Natrialba</taxon>
    </lineage>
</organism>
<dbReference type="InterPro" id="IPR011055">
    <property type="entry name" value="Dup_hybrid_motif"/>
</dbReference>
<dbReference type="InterPro" id="IPR058817">
    <property type="entry name" value="DUF8155_C"/>
</dbReference>
<dbReference type="EMBL" id="VTAW01000001">
    <property type="protein sequence ID" value="TYT63961.1"/>
    <property type="molecule type" value="Genomic_DNA"/>
</dbReference>